<keyword evidence="4" id="KW-0067">ATP-binding</keyword>
<dbReference type="Pfam" id="PF21275">
    <property type="entry name" value="Thi_PPkinase_C"/>
    <property type="match status" value="1"/>
</dbReference>
<evidence type="ECO:0000256" key="2">
    <source>
        <dbReference type="ARBA" id="ARBA00022741"/>
    </source>
</evidence>
<dbReference type="GO" id="GO:0005524">
    <property type="term" value="F:ATP binding"/>
    <property type="evidence" value="ECO:0007669"/>
    <property type="project" value="UniProtKB-KW"/>
</dbReference>
<dbReference type="Pfam" id="PF04263">
    <property type="entry name" value="TPK_catalytic"/>
    <property type="match status" value="1"/>
</dbReference>
<dbReference type="Proteomes" id="UP000384372">
    <property type="component" value="Unassembled WGS sequence"/>
</dbReference>
<dbReference type="PANTHER" id="PTHR41299">
    <property type="entry name" value="THIAMINE PYROPHOSPHOKINASE"/>
    <property type="match status" value="1"/>
</dbReference>
<dbReference type="NCBIfam" id="TIGR01378">
    <property type="entry name" value="thi_PPkinase"/>
    <property type="match status" value="1"/>
</dbReference>
<evidence type="ECO:0000313" key="9">
    <source>
        <dbReference type="Proteomes" id="UP000384372"/>
    </source>
</evidence>
<evidence type="ECO:0000256" key="3">
    <source>
        <dbReference type="ARBA" id="ARBA00022777"/>
    </source>
</evidence>
<dbReference type="OrthoDB" id="1132102at2"/>
<evidence type="ECO:0000256" key="4">
    <source>
        <dbReference type="ARBA" id="ARBA00022840"/>
    </source>
</evidence>
<keyword evidence="9" id="KW-1185">Reference proteome</keyword>
<sequence>MKKDKLPLVTAVSSFDAVVLCDGDYPSHAVALSILQHAKYLVCCDGAGMHYILHGGTPDAIVGDGDSLPDDFMRRYADLVHLVDEQDDNDQTKATRFCMKQGMRRIAYLGCTGKREDHTLCNISLIMRYMREWGLDVTMITDTGYFVPASGLQSFETFARQQVSIFNFGCTRLSAEGLKWKPYPYKEWWQGGLNEALDNEVVMDGDGDYLMFFTFDAKVPKP</sequence>
<feature type="domain" description="Thiamin pyrophosphokinase catalytic" evidence="6">
    <location>
        <begin position="34"/>
        <end position="130"/>
    </location>
</feature>
<dbReference type="AlphaFoldDB" id="A0A6A7WE00"/>
<evidence type="ECO:0000256" key="5">
    <source>
        <dbReference type="NCBIfam" id="TIGR01378"/>
    </source>
</evidence>
<protein>
    <recommendedName>
        <fullName evidence="5">Thiamine diphosphokinase</fullName>
        <ecNumber evidence="5">2.7.6.2</ecNumber>
    </recommendedName>
</protein>
<dbReference type="SUPFAM" id="SSF63999">
    <property type="entry name" value="Thiamin pyrophosphokinase, catalytic domain"/>
    <property type="match status" value="1"/>
</dbReference>
<evidence type="ECO:0000259" key="7">
    <source>
        <dbReference type="Pfam" id="PF21275"/>
    </source>
</evidence>
<dbReference type="GO" id="GO:0004788">
    <property type="term" value="F:thiamine diphosphokinase activity"/>
    <property type="evidence" value="ECO:0007669"/>
    <property type="project" value="UniProtKB-UniRule"/>
</dbReference>
<organism evidence="8 9">
    <name type="scientific">Segatella copri</name>
    <dbReference type="NCBI Taxonomy" id="165179"/>
    <lineage>
        <taxon>Bacteria</taxon>
        <taxon>Pseudomonadati</taxon>
        <taxon>Bacteroidota</taxon>
        <taxon>Bacteroidia</taxon>
        <taxon>Bacteroidales</taxon>
        <taxon>Prevotellaceae</taxon>
        <taxon>Segatella</taxon>
    </lineage>
</organism>
<dbReference type="Gene3D" id="3.40.50.10240">
    <property type="entry name" value="Thiamin pyrophosphokinase, catalytic domain"/>
    <property type="match status" value="1"/>
</dbReference>
<accession>A0A6A7WE00</accession>
<dbReference type="PANTHER" id="PTHR41299:SF1">
    <property type="entry name" value="THIAMINE PYROPHOSPHOKINASE"/>
    <property type="match status" value="1"/>
</dbReference>
<dbReference type="EMBL" id="VZAD01000093">
    <property type="protein sequence ID" value="MQP12723.1"/>
    <property type="molecule type" value="Genomic_DNA"/>
</dbReference>
<dbReference type="GO" id="GO:0016301">
    <property type="term" value="F:kinase activity"/>
    <property type="evidence" value="ECO:0007669"/>
    <property type="project" value="UniProtKB-KW"/>
</dbReference>
<proteinExistence type="predicted"/>
<keyword evidence="2" id="KW-0547">Nucleotide-binding</keyword>
<evidence type="ECO:0000256" key="1">
    <source>
        <dbReference type="ARBA" id="ARBA00022679"/>
    </source>
</evidence>
<gene>
    <name evidence="8" type="ORF">F7D20_12330</name>
</gene>
<dbReference type="InterPro" id="IPR053149">
    <property type="entry name" value="TPK"/>
</dbReference>
<evidence type="ECO:0000259" key="6">
    <source>
        <dbReference type="Pfam" id="PF04263"/>
    </source>
</evidence>
<feature type="domain" description="Thiamin pyrophosphokinase-like substrate-binding" evidence="7">
    <location>
        <begin position="144"/>
        <end position="212"/>
    </location>
</feature>
<dbReference type="EC" id="2.7.6.2" evidence="5"/>
<evidence type="ECO:0000313" key="8">
    <source>
        <dbReference type="EMBL" id="MQP12723.1"/>
    </source>
</evidence>
<dbReference type="RefSeq" id="WP_158464298.1">
    <property type="nucleotide sequence ID" value="NZ_VZAD01000093.1"/>
</dbReference>
<comment type="caution">
    <text evidence="8">The sequence shown here is derived from an EMBL/GenBank/DDBJ whole genome shotgun (WGS) entry which is preliminary data.</text>
</comment>
<dbReference type="InterPro" id="IPR006282">
    <property type="entry name" value="Thi_PPkinase"/>
</dbReference>
<dbReference type="CDD" id="cd07995">
    <property type="entry name" value="TPK"/>
    <property type="match status" value="1"/>
</dbReference>
<dbReference type="InterPro" id="IPR007371">
    <property type="entry name" value="TPK_catalytic"/>
</dbReference>
<dbReference type="InterPro" id="IPR049442">
    <property type="entry name" value="Thi_PPkinase-like_C"/>
</dbReference>
<keyword evidence="1 8" id="KW-0808">Transferase</keyword>
<reference evidence="8 9" key="1">
    <citation type="submission" date="2019-09" db="EMBL/GenBank/DDBJ databases">
        <title>Distinct polysaccharide growth profiles of human intestinal Prevotella copri isolates.</title>
        <authorList>
            <person name="Fehlner-Peach H."/>
            <person name="Magnabosco C."/>
            <person name="Raghavan V."/>
            <person name="Scher J.U."/>
            <person name="Tett A."/>
            <person name="Cox L.M."/>
            <person name="Gottsegen C."/>
            <person name="Watters A."/>
            <person name="Wiltshire- Gordon J.D."/>
            <person name="Segata N."/>
            <person name="Bonneau R."/>
            <person name="Littman D.R."/>
        </authorList>
    </citation>
    <scope>NUCLEOTIDE SEQUENCE [LARGE SCALE GENOMIC DNA]</scope>
    <source>
        <strain evidence="9">iAQ1173</strain>
    </source>
</reference>
<dbReference type="InterPro" id="IPR036759">
    <property type="entry name" value="TPK_catalytic_sf"/>
</dbReference>
<dbReference type="GO" id="GO:0009229">
    <property type="term" value="P:thiamine diphosphate biosynthetic process"/>
    <property type="evidence" value="ECO:0007669"/>
    <property type="project" value="InterPro"/>
</dbReference>
<keyword evidence="3 8" id="KW-0418">Kinase</keyword>
<name>A0A6A7WE00_9BACT</name>
<dbReference type="GO" id="GO:0006772">
    <property type="term" value="P:thiamine metabolic process"/>
    <property type="evidence" value="ECO:0007669"/>
    <property type="project" value="UniProtKB-UniRule"/>
</dbReference>